<dbReference type="EMBL" id="JAEKJZ010000006">
    <property type="protein sequence ID" value="MBN9673204.1"/>
    <property type="molecule type" value="Genomic_DNA"/>
</dbReference>
<comment type="caution">
    <text evidence="1">The sequence shown here is derived from an EMBL/GenBank/DDBJ whole genome shotgun (WGS) entry which is preliminary data.</text>
</comment>
<reference evidence="1" key="1">
    <citation type="submission" date="2020-12" db="EMBL/GenBank/DDBJ databases">
        <title>Oil enriched cultivation method for isolating marine PHA-producing bacteria.</title>
        <authorList>
            <person name="Zheng W."/>
            <person name="Yu S."/>
            <person name="Huang Y."/>
        </authorList>
    </citation>
    <scope>NUCLEOTIDE SEQUENCE</scope>
    <source>
        <strain evidence="1">SY-2-12</strain>
    </source>
</reference>
<gene>
    <name evidence="1" type="ORF">JF539_22795</name>
</gene>
<protein>
    <submittedName>
        <fullName evidence="1">Uncharacterized protein</fullName>
    </submittedName>
</protein>
<evidence type="ECO:0000313" key="1">
    <source>
        <dbReference type="EMBL" id="MBN9673204.1"/>
    </source>
</evidence>
<evidence type="ECO:0000313" key="2">
    <source>
        <dbReference type="Proteomes" id="UP000664096"/>
    </source>
</evidence>
<organism evidence="1 2">
    <name type="scientific">Roseibium aggregatum</name>
    <dbReference type="NCBI Taxonomy" id="187304"/>
    <lineage>
        <taxon>Bacteria</taxon>
        <taxon>Pseudomonadati</taxon>
        <taxon>Pseudomonadota</taxon>
        <taxon>Alphaproteobacteria</taxon>
        <taxon>Hyphomicrobiales</taxon>
        <taxon>Stappiaceae</taxon>
        <taxon>Roseibium</taxon>
    </lineage>
</organism>
<dbReference type="RefSeq" id="WP_207143054.1">
    <property type="nucleotide sequence ID" value="NZ_JAEKJZ010000006.1"/>
</dbReference>
<proteinExistence type="predicted"/>
<name>A0A939EHN5_9HYPH</name>
<dbReference type="Proteomes" id="UP000664096">
    <property type="component" value="Unassembled WGS sequence"/>
</dbReference>
<sequence>MMLRSADRMEIFESYPVLAAHLRNWQDQTYDPANLEYREGDSVIFDLETDEAVSISAEQAAELNAENEAELAELKDDFSNIRLPALEKPELLVATTDAMSMDDFSNGIGPAFLAFAREMGWTEFAFVSDCRRPILSQDNDYPPVEAAEKTLLRAGLSKSGDDGYLADAEAFAALLGPLFYIARCNACAPYILFSAKGASAVGTLCKYANIHLDCYDEDETNRIDAGLEAAGMELLPDGHCHEKFSDDGAISGRRIEL</sequence>
<dbReference type="AlphaFoldDB" id="A0A939EHN5"/>
<accession>A0A939EHN5</accession>